<evidence type="ECO:0000313" key="2">
    <source>
        <dbReference type="Proteomes" id="UP000737402"/>
    </source>
</evidence>
<protein>
    <submittedName>
        <fullName evidence="1">Uncharacterized protein</fullName>
    </submittedName>
</protein>
<reference evidence="1 2" key="1">
    <citation type="submission" date="2021-01" db="EMBL/GenBank/DDBJ databases">
        <title>Genomic Encyclopedia of Type Strains, Phase IV (KMG-IV): sequencing the most valuable type-strain genomes for metagenomic binning, comparative biology and taxonomic classification.</title>
        <authorList>
            <person name="Goeker M."/>
        </authorList>
    </citation>
    <scope>NUCLEOTIDE SEQUENCE [LARGE SCALE GENOMIC DNA]</scope>
    <source>
        <strain evidence="1 2">DSM 25879</strain>
    </source>
</reference>
<dbReference type="Proteomes" id="UP000737402">
    <property type="component" value="Unassembled WGS sequence"/>
</dbReference>
<dbReference type="EMBL" id="JAFBED010000003">
    <property type="protein sequence ID" value="MBM7619841.1"/>
    <property type="molecule type" value="Genomic_DNA"/>
</dbReference>
<proteinExistence type="predicted"/>
<sequence>MGRLFRRVFIAVLPILAKEGYKYFKERKKTPRTQ</sequence>
<accession>A0ABS2NYS5</accession>
<name>A0ABS2NYS5_9BACI</name>
<comment type="caution">
    <text evidence="1">The sequence shown here is derived from an EMBL/GenBank/DDBJ whole genome shotgun (WGS) entry which is preliminary data.</text>
</comment>
<evidence type="ECO:0000313" key="1">
    <source>
        <dbReference type="EMBL" id="MBM7619841.1"/>
    </source>
</evidence>
<keyword evidence="2" id="KW-1185">Reference proteome</keyword>
<gene>
    <name evidence="1" type="ORF">JOC95_001693</name>
</gene>
<organism evidence="1 2">
    <name type="scientific">Sutcliffiella tianshenii</name>
    <dbReference type="NCBI Taxonomy" id="1463404"/>
    <lineage>
        <taxon>Bacteria</taxon>
        <taxon>Bacillati</taxon>
        <taxon>Bacillota</taxon>
        <taxon>Bacilli</taxon>
        <taxon>Bacillales</taxon>
        <taxon>Bacillaceae</taxon>
        <taxon>Sutcliffiella</taxon>
    </lineage>
</organism>